<name>A0A067MNR0_BOTB1</name>
<keyword evidence="3" id="KW-1185">Reference proteome</keyword>
<dbReference type="InParanoid" id="A0A067MNR0"/>
<reference evidence="3" key="1">
    <citation type="journal article" date="2014" name="Proc. Natl. Acad. Sci. U.S.A.">
        <title>Extensive sampling of basidiomycete genomes demonstrates inadequacy of the white-rot/brown-rot paradigm for wood decay fungi.</title>
        <authorList>
            <person name="Riley R."/>
            <person name="Salamov A.A."/>
            <person name="Brown D.W."/>
            <person name="Nagy L.G."/>
            <person name="Floudas D."/>
            <person name="Held B.W."/>
            <person name="Levasseur A."/>
            <person name="Lombard V."/>
            <person name="Morin E."/>
            <person name="Otillar R."/>
            <person name="Lindquist E.A."/>
            <person name="Sun H."/>
            <person name="LaButti K.M."/>
            <person name="Schmutz J."/>
            <person name="Jabbour D."/>
            <person name="Luo H."/>
            <person name="Baker S.E."/>
            <person name="Pisabarro A.G."/>
            <person name="Walton J.D."/>
            <person name="Blanchette R.A."/>
            <person name="Henrissat B."/>
            <person name="Martin F."/>
            <person name="Cullen D."/>
            <person name="Hibbett D.S."/>
            <person name="Grigoriev I.V."/>
        </authorList>
    </citation>
    <scope>NUCLEOTIDE SEQUENCE [LARGE SCALE GENOMIC DNA]</scope>
    <source>
        <strain evidence="3">FD-172 SS1</strain>
    </source>
</reference>
<dbReference type="Proteomes" id="UP000027195">
    <property type="component" value="Unassembled WGS sequence"/>
</dbReference>
<sequence>MPFTPAPARQGNEKLNPLQQWINAVARIDELLQREPDANEDDEAMRVVIKKWCEDVKNASAIVDQITESLKAVHLVISVRDDMAKSIRAAIAWGERLRDEDIEEEDNDGLHQPSESKESTNNSDSEIGTPRQSLRQDITVAAAAAAAQSQPPVEDGSAQPKVKPQPSSGWLVYNGGVEIGVLVRHDVAQYHKPTSRVFLCGRRPVY</sequence>
<evidence type="ECO:0000256" key="1">
    <source>
        <dbReference type="SAM" id="MobiDB-lite"/>
    </source>
</evidence>
<protein>
    <submittedName>
        <fullName evidence="2">Uncharacterized protein</fullName>
    </submittedName>
</protein>
<gene>
    <name evidence="2" type="ORF">BOTBODRAFT_398501</name>
</gene>
<accession>A0A067MNR0</accession>
<evidence type="ECO:0000313" key="3">
    <source>
        <dbReference type="Proteomes" id="UP000027195"/>
    </source>
</evidence>
<dbReference type="HOGENOM" id="CLU_1331745_0_0_1"/>
<proteinExistence type="predicted"/>
<feature type="region of interest" description="Disordered" evidence="1">
    <location>
        <begin position="103"/>
        <end position="167"/>
    </location>
</feature>
<evidence type="ECO:0000313" key="2">
    <source>
        <dbReference type="EMBL" id="KDQ13226.1"/>
    </source>
</evidence>
<dbReference type="AlphaFoldDB" id="A0A067MNR0"/>
<feature type="compositionally biased region" description="Polar residues" evidence="1">
    <location>
        <begin position="119"/>
        <end position="136"/>
    </location>
</feature>
<dbReference type="EMBL" id="KL198045">
    <property type="protein sequence ID" value="KDQ13226.1"/>
    <property type="molecule type" value="Genomic_DNA"/>
</dbReference>
<organism evidence="2 3">
    <name type="scientific">Botryobasidium botryosum (strain FD-172 SS1)</name>
    <dbReference type="NCBI Taxonomy" id="930990"/>
    <lineage>
        <taxon>Eukaryota</taxon>
        <taxon>Fungi</taxon>
        <taxon>Dikarya</taxon>
        <taxon>Basidiomycota</taxon>
        <taxon>Agaricomycotina</taxon>
        <taxon>Agaricomycetes</taxon>
        <taxon>Cantharellales</taxon>
        <taxon>Botryobasidiaceae</taxon>
        <taxon>Botryobasidium</taxon>
    </lineage>
</organism>